<keyword evidence="13" id="KW-1185">Reference proteome</keyword>
<keyword evidence="7" id="KW-0675">Receptor</keyword>
<sequence>MSGFMEVLTQDTLVTSILMGLIALVGLVANALMLRAVVQYPRLRTDFYVVFGYLSVVDSLFLIISVPASIMDMMYASNENTEAWCKGSAYLISTCGVIAAYLIVVLAVLRGILLTNRNTIRRPQAYHLVIVCGVVCGITLLCCIPVMFMFTSLEGMCYFVDPLNEASRFTWLMTSFSEFVPIVFIMVIYCMTYLLGKRYFSDSYSPREKEKSRLVSSIIIAFIICQTPYRIAAIYDLYVDPNDEIMFNRMYIIKNYLMCLLMADKAVRPILYTKLTSDLCEAFDEVINCVYCSSHYSLTHRFGRPVSAYTTPTNPKVLSTLISSADNNLGRTTERTVSSSSAESATSQTPLVRKSVEDEAMTICVE</sequence>
<dbReference type="OrthoDB" id="6142583at2759"/>
<organism evidence="12 13">
    <name type="scientific">Candidula unifasciata</name>
    <dbReference type="NCBI Taxonomy" id="100452"/>
    <lineage>
        <taxon>Eukaryota</taxon>
        <taxon>Metazoa</taxon>
        <taxon>Spiralia</taxon>
        <taxon>Lophotrochozoa</taxon>
        <taxon>Mollusca</taxon>
        <taxon>Gastropoda</taxon>
        <taxon>Heterobranchia</taxon>
        <taxon>Euthyneura</taxon>
        <taxon>Panpulmonata</taxon>
        <taxon>Eupulmonata</taxon>
        <taxon>Stylommatophora</taxon>
        <taxon>Helicina</taxon>
        <taxon>Helicoidea</taxon>
        <taxon>Geomitridae</taxon>
        <taxon>Candidula</taxon>
    </lineage>
</organism>
<evidence type="ECO:0000256" key="5">
    <source>
        <dbReference type="ARBA" id="ARBA00023040"/>
    </source>
</evidence>
<name>A0A8S3ZNT8_9EUPU</name>
<dbReference type="PRINTS" id="PR00237">
    <property type="entry name" value="GPCRRHODOPSN"/>
</dbReference>
<comment type="caution">
    <text evidence="12">The sequence shown here is derived from an EMBL/GenBank/DDBJ whole genome shotgun (WGS) entry which is preliminary data.</text>
</comment>
<dbReference type="InterPro" id="IPR017452">
    <property type="entry name" value="GPCR_Rhodpsn_7TM"/>
</dbReference>
<evidence type="ECO:0000313" key="13">
    <source>
        <dbReference type="Proteomes" id="UP000678393"/>
    </source>
</evidence>
<gene>
    <name evidence="12" type="ORF">CUNI_LOCUS15056</name>
</gene>
<evidence type="ECO:0000259" key="11">
    <source>
        <dbReference type="PROSITE" id="PS50262"/>
    </source>
</evidence>
<proteinExistence type="predicted"/>
<feature type="transmembrane region" description="Helical" evidence="10">
    <location>
        <begin position="170"/>
        <end position="194"/>
    </location>
</feature>
<dbReference type="GO" id="GO:0004930">
    <property type="term" value="F:G protein-coupled receptor activity"/>
    <property type="evidence" value="ECO:0007669"/>
    <property type="project" value="UniProtKB-KW"/>
</dbReference>
<dbReference type="GO" id="GO:0042923">
    <property type="term" value="F:neuropeptide binding"/>
    <property type="evidence" value="ECO:0007669"/>
    <property type="project" value="TreeGrafter"/>
</dbReference>
<keyword evidence="5" id="KW-0297">G-protein coupled receptor</keyword>
<keyword evidence="2" id="KW-1003">Cell membrane</keyword>
<feature type="transmembrane region" description="Helical" evidence="10">
    <location>
        <begin position="125"/>
        <end position="150"/>
    </location>
</feature>
<dbReference type="Pfam" id="PF00001">
    <property type="entry name" value="7tm_1"/>
    <property type="match status" value="1"/>
</dbReference>
<keyword evidence="8" id="KW-0807">Transducer</keyword>
<dbReference type="GO" id="GO:0007218">
    <property type="term" value="P:neuropeptide signaling pathway"/>
    <property type="evidence" value="ECO:0007669"/>
    <property type="project" value="TreeGrafter"/>
</dbReference>
<dbReference type="InterPro" id="IPR000276">
    <property type="entry name" value="GPCR_Rhodpsn"/>
</dbReference>
<feature type="compositionally biased region" description="Low complexity" evidence="9">
    <location>
        <begin position="335"/>
        <end position="347"/>
    </location>
</feature>
<evidence type="ECO:0000313" key="12">
    <source>
        <dbReference type="EMBL" id="CAG5129498.1"/>
    </source>
</evidence>
<evidence type="ECO:0000256" key="3">
    <source>
        <dbReference type="ARBA" id="ARBA00022692"/>
    </source>
</evidence>
<feature type="transmembrane region" description="Helical" evidence="10">
    <location>
        <begin position="90"/>
        <end position="113"/>
    </location>
</feature>
<feature type="transmembrane region" description="Helical" evidence="10">
    <location>
        <begin position="214"/>
        <end position="233"/>
    </location>
</feature>
<dbReference type="GO" id="GO:0005886">
    <property type="term" value="C:plasma membrane"/>
    <property type="evidence" value="ECO:0007669"/>
    <property type="project" value="UniProtKB-SubCell"/>
</dbReference>
<dbReference type="Gene3D" id="1.20.1070.10">
    <property type="entry name" value="Rhodopsin 7-helix transmembrane proteins"/>
    <property type="match status" value="1"/>
</dbReference>
<dbReference type="Proteomes" id="UP000678393">
    <property type="component" value="Unassembled WGS sequence"/>
</dbReference>
<feature type="transmembrane region" description="Helical" evidence="10">
    <location>
        <begin position="12"/>
        <end position="34"/>
    </location>
</feature>
<keyword evidence="6 10" id="KW-0472">Membrane</keyword>
<keyword evidence="3 10" id="KW-0812">Transmembrane</keyword>
<dbReference type="PANTHER" id="PTHR24229">
    <property type="entry name" value="NEUROPEPTIDES RECEPTOR"/>
    <property type="match status" value="1"/>
</dbReference>
<feature type="region of interest" description="Disordered" evidence="9">
    <location>
        <begin position="332"/>
        <end position="352"/>
    </location>
</feature>
<feature type="domain" description="G-protein coupled receptors family 1 profile" evidence="11">
    <location>
        <begin position="29"/>
        <end position="272"/>
    </location>
</feature>
<evidence type="ECO:0000256" key="7">
    <source>
        <dbReference type="ARBA" id="ARBA00023170"/>
    </source>
</evidence>
<evidence type="ECO:0000256" key="8">
    <source>
        <dbReference type="ARBA" id="ARBA00023224"/>
    </source>
</evidence>
<dbReference type="CDD" id="cd00637">
    <property type="entry name" value="7tm_classA_rhodopsin-like"/>
    <property type="match status" value="1"/>
</dbReference>
<dbReference type="SUPFAM" id="SSF81321">
    <property type="entry name" value="Family A G protein-coupled receptor-like"/>
    <property type="match status" value="1"/>
</dbReference>
<dbReference type="AlphaFoldDB" id="A0A8S3ZNT8"/>
<accession>A0A8S3ZNT8</accession>
<evidence type="ECO:0000256" key="4">
    <source>
        <dbReference type="ARBA" id="ARBA00022989"/>
    </source>
</evidence>
<evidence type="ECO:0000256" key="9">
    <source>
        <dbReference type="SAM" id="MobiDB-lite"/>
    </source>
</evidence>
<feature type="transmembrane region" description="Helical" evidence="10">
    <location>
        <begin position="46"/>
        <end position="70"/>
    </location>
</feature>
<reference evidence="12" key="1">
    <citation type="submission" date="2021-04" db="EMBL/GenBank/DDBJ databases">
        <authorList>
            <consortium name="Molecular Ecology Group"/>
        </authorList>
    </citation>
    <scope>NUCLEOTIDE SEQUENCE</scope>
</reference>
<keyword evidence="4 10" id="KW-1133">Transmembrane helix</keyword>
<evidence type="ECO:0000256" key="1">
    <source>
        <dbReference type="ARBA" id="ARBA00004651"/>
    </source>
</evidence>
<dbReference type="EMBL" id="CAJHNH020003524">
    <property type="protein sequence ID" value="CAG5129498.1"/>
    <property type="molecule type" value="Genomic_DNA"/>
</dbReference>
<evidence type="ECO:0000256" key="2">
    <source>
        <dbReference type="ARBA" id="ARBA00022475"/>
    </source>
</evidence>
<comment type="subcellular location">
    <subcellularLocation>
        <location evidence="1">Cell membrane</location>
        <topology evidence="1">Multi-pass membrane protein</topology>
    </subcellularLocation>
</comment>
<dbReference type="PANTHER" id="PTHR24229:SF40">
    <property type="entry name" value="ALLATOSTATIN C RECEPTOR 1-RELATED"/>
    <property type="match status" value="1"/>
</dbReference>
<dbReference type="PROSITE" id="PS50262">
    <property type="entry name" value="G_PROTEIN_RECEP_F1_2"/>
    <property type="match status" value="1"/>
</dbReference>
<evidence type="ECO:0000256" key="10">
    <source>
        <dbReference type="SAM" id="Phobius"/>
    </source>
</evidence>
<protein>
    <recommendedName>
        <fullName evidence="11">G-protein coupled receptors family 1 profile domain-containing protein</fullName>
    </recommendedName>
</protein>
<dbReference type="GO" id="GO:0043005">
    <property type="term" value="C:neuron projection"/>
    <property type="evidence" value="ECO:0007669"/>
    <property type="project" value="TreeGrafter"/>
</dbReference>
<evidence type="ECO:0000256" key="6">
    <source>
        <dbReference type="ARBA" id="ARBA00023136"/>
    </source>
</evidence>